<dbReference type="InParanoid" id="A0A6P6EY48"/>
<evidence type="ECO:0000256" key="3">
    <source>
        <dbReference type="ARBA" id="ARBA00022737"/>
    </source>
</evidence>
<sequence>MVSIACPEHNAEREMLARPLYVASIRCGLLKKDPGRPSSPAMAAVTFEDVALNFTIEEWALLNPSQKKLYRDVMGETFRNMAALGRAGNKHGGGKEHKDYWRYMRNEEVGKCYQYTAWNQCEEIFPGTEDVNVYIKHKDTHNNVQILEINHTEGKPYVCKQCGKAFSRNSHCQRHERTHIGEKPYVCKHVGKLLAQIVIGENMKEFTQGRDPMHLDRDLSTSQAAFIALLAVTWIRFIQGVRQDLDSIRFNFDSKCKKEQNCHFGGGMDKAVFILEHPGELS</sequence>
<reference evidence="10" key="1">
    <citation type="submission" date="2025-08" db="UniProtKB">
        <authorList>
            <consortium name="RefSeq"/>
        </authorList>
    </citation>
    <scope>IDENTIFICATION</scope>
</reference>
<dbReference type="Pfam" id="PF01352">
    <property type="entry name" value="KRAB"/>
    <property type="match status" value="1"/>
</dbReference>
<dbReference type="SMART" id="SM00349">
    <property type="entry name" value="KRAB"/>
    <property type="match status" value="1"/>
</dbReference>
<dbReference type="InterPro" id="IPR036051">
    <property type="entry name" value="KRAB_dom_sf"/>
</dbReference>
<dbReference type="PROSITE" id="PS00028">
    <property type="entry name" value="ZINC_FINGER_C2H2_1"/>
    <property type="match status" value="1"/>
</dbReference>
<feature type="domain" description="C2H2-type" evidence="7">
    <location>
        <begin position="157"/>
        <end position="184"/>
    </location>
</feature>
<dbReference type="PANTHER" id="PTHR23234:SF10">
    <property type="entry name" value="RIKEN CDNA 6720489N17 GENE-RELATED"/>
    <property type="match status" value="1"/>
</dbReference>
<evidence type="ECO:0000256" key="2">
    <source>
        <dbReference type="ARBA" id="ARBA00022723"/>
    </source>
</evidence>
<keyword evidence="5" id="KW-0862">Zinc</keyword>
<dbReference type="Proteomes" id="UP000515203">
    <property type="component" value="Unplaced"/>
</dbReference>
<evidence type="ECO:0000313" key="10">
    <source>
        <dbReference type="RefSeq" id="XP_023577057.1"/>
    </source>
</evidence>
<dbReference type="CDD" id="cd07765">
    <property type="entry name" value="KRAB_A-box"/>
    <property type="match status" value="1"/>
</dbReference>
<evidence type="ECO:0000256" key="1">
    <source>
        <dbReference type="ARBA" id="ARBA00004123"/>
    </source>
</evidence>
<dbReference type="SUPFAM" id="SSF109640">
    <property type="entry name" value="KRAB domain (Kruppel-associated box)"/>
    <property type="match status" value="1"/>
</dbReference>
<evidence type="ECO:0000259" key="7">
    <source>
        <dbReference type="PROSITE" id="PS50157"/>
    </source>
</evidence>
<dbReference type="FunFam" id="3.30.160.60:FF:000184">
    <property type="entry name" value="Zinc finger protein 333"/>
    <property type="match status" value="1"/>
</dbReference>
<dbReference type="PROSITE" id="PS50805">
    <property type="entry name" value="KRAB"/>
    <property type="match status" value="1"/>
</dbReference>
<evidence type="ECO:0000256" key="5">
    <source>
        <dbReference type="ARBA" id="ARBA00022833"/>
    </source>
</evidence>
<proteinExistence type="predicted"/>
<dbReference type="SUPFAM" id="SSF57667">
    <property type="entry name" value="beta-beta-alpha zinc fingers"/>
    <property type="match status" value="1"/>
</dbReference>
<organism evidence="9 10">
    <name type="scientific">Octodon degus</name>
    <name type="common">Degu</name>
    <name type="synonym">Sciurus degus</name>
    <dbReference type="NCBI Taxonomy" id="10160"/>
    <lineage>
        <taxon>Eukaryota</taxon>
        <taxon>Metazoa</taxon>
        <taxon>Chordata</taxon>
        <taxon>Craniata</taxon>
        <taxon>Vertebrata</taxon>
        <taxon>Euteleostomi</taxon>
        <taxon>Mammalia</taxon>
        <taxon>Eutheria</taxon>
        <taxon>Euarchontoglires</taxon>
        <taxon>Glires</taxon>
        <taxon>Rodentia</taxon>
        <taxon>Hystricomorpha</taxon>
        <taxon>Octodontidae</taxon>
        <taxon>Octodon</taxon>
    </lineage>
</organism>
<name>A0A6P6EY48_OCTDE</name>
<keyword evidence="3" id="KW-0677">Repeat</keyword>
<evidence type="ECO:0000256" key="6">
    <source>
        <dbReference type="PROSITE-ProRule" id="PRU00042"/>
    </source>
</evidence>
<dbReference type="PROSITE" id="PS50157">
    <property type="entry name" value="ZINC_FINGER_C2H2_2"/>
    <property type="match status" value="1"/>
</dbReference>
<accession>A0A6P6EY48</accession>
<dbReference type="PANTHER" id="PTHR23234">
    <property type="entry name" value="ZNF44 PROTEIN"/>
    <property type="match status" value="1"/>
</dbReference>
<dbReference type="GeneID" id="111818156"/>
<keyword evidence="2" id="KW-0479">Metal-binding</keyword>
<dbReference type="GO" id="GO:0006355">
    <property type="term" value="P:regulation of DNA-templated transcription"/>
    <property type="evidence" value="ECO:0007669"/>
    <property type="project" value="InterPro"/>
</dbReference>
<dbReference type="InterPro" id="IPR001909">
    <property type="entry name" value="KRAB"/>
</dbReference>
<dbReference type="Gene3D" id="3.30.160.60">
    <property type="entry name" value="Classic Zinc Finger"/>
    <property type="match status" value="1"/>
</dbReference>
<dbReference type="InterPro" id="IPR013087">
    <property type="entry name" value="Znf_C2H2_type"/>
</dbReference>
<gene>
    <name evidence="10" type="primary">LOC111818156</name>
</gene>
<dbReference type="InterPro" id="IPR036236">
    <property type="entry name" value="Znf_C2H2_sf"/>
</dbReference>
<dbReference type="RefSeq" id="XP_023577057.1">
    <property type="nucleotide sequence ID" value="XM_023721289.1"/>
</dbReference>
<dbReference type="InterPro" id="IPR050758">
    <property type="entry name" value="Znf_C2H2-type"/>
</dbReference>
<keyword evidence="9" id="KW-1185">Reference proteome</keyword>
<evidence type="ECO:0000259" key="8">
    <source>
        <dbReference type="PROSITE" id="PS50805"/>
    </source>
</evidence>
<keyword evidence="4 6" id="KW-0863">Zinc-finger</keyword>
<dbReference type="OrthoDB" id="9622403at2759"/>
<dbReference type="Gene3D" id="6.10.140.140">
    <property type="match status" value="1"/>
</dbReference>
<comment type="subcellular location">
    <subcellularLocation>
        <location evidence="1">Nucleus</location>
    </subcellularLocation>
</comment>
<feature type="domain" description="KRAB" evidence="8">
    <location>
        <begin position="45"/>
        <end position="130"/>
    </location>
</feature>
<dbReference type="GO" id="GO:0005634">
    <property type="term" value="C:nucleus"/>
    <property type="evidence" value="ECO:0007669"/>
    <property type="project" value="UniProtKB-SubCell"/>
</dbReference>
<evidence type="ECO:0000313" key="9">
    <source>
        <dbReference type="Proteomes" id="UP000515203"/>
    </source>
</evidence>
<evidence type="ECO:0000256" key="4">
    <source>
        <dbReference type="ARBA" id="ARBA00022771"/>
    </source>
</evidence>
<protein>
    <submittedName>
        <fullName evidence="10">Zinc finger protein 120-like</fullName>
    </submittedName>
</protein>
<dbReference type="AlphaFoldDB" id="A0A6P6EY48"/>
<dbReference type="GO" id="GO:0008270">
    <property type="term" value="F:zinc ion binding"/>
    <property type="evidence" value="ECO:0007669"/>
    <property type="project" value="UniProtKB-KW"/>
</dbReference>